<dbReference type="PANTHER" id="PTHR13439">
    <property type="entry name" value="CT120 PROTEIN"/>
    <property type="match status" value="1"/>
</dbReference>
<feature type="region of interest" description="Disordered" evidence="6">
    <location>
        <begin position="318"/>
        <end position="338"/>
    </location>
</feature>
<keyword evidence="2 5" id="KW-0812">Transmembrane</keyword>
<dbReference type="GO" id="GO:0055088">
    <property type="term" value="P:lipid homeostasis"/>
    <property type="evidence" value="ECO:0007669"/>
    <property type="project" value="TreeGrafter"/>
</dbReference>
<feature type="transmembrane region" description="Helical" evidence="7">
    <location>
        <begin position="83"/>
        <end position="106"/>
    </location>
</feature>
<keyword evidence="3 7" id="KW-1133">Transmembrane helix</keyword>
<dbReference type="Proteomes" id="UP000195557">
    <property type="component" value="Unassembled WGS sequence"/>
</dbReference>
<feature type="transmembrane region" description="Helical" evidence="7">
    <location>
        <begin position="284"/>
        <end position="302"/>
    </location>
</feature>
<feature type="region of interest" description="Disordered" evidence="6">
    <location>
        <begin position="1"/>
        <end position="37"/>
    </location>
</feature>
<feature type="transmembrane region" description="Helical" evidence="7">
    <location>
        <begin position="239"/>
        <end position="264"/>
    </location>
</feature>
<evidence type="ECO:0000256" key="4">
    <source>
        <dbReference type="ARBA" id="ARBA00023136"/>
    </source>
</evidence>
<reference evidence="9" key="1">
    <citation type="submission" date="2017-04" db="EMBL/GenBank/DDBJ databases">
        <title>Population genomics of picophytoplankton unveils novel chromosome hypervariability.</title>
        <authorList>
            <consortium name="DOE Joint Genome Institute"/>
            <person name="Blanc-Mathieu R."/>
            <person name="Krasovec M."/>
            <person name="Hebrard M."/>
            <person name="Yau S."/>
            <person name="Desgranges E."/>
            <person name="Martin J."/>
            <person name="Schackwitz W."/>
            <person name="Kuo A."/>
            <person name="Salin G."/>
            <person name="Donnadieu C."/>
            <person name="Desdevises Y."/>
            <person name="Sanchez-Ferandin S."/>
            <person name="Moreau H."/>
            <person name="Rivals E."/>
            <person name="Grigoriev I.V."/>
            <person name="Grimsley N."/>
            <person name="Eyre-Walker A."/>
            <person name="Piganeau G."/>
        </authorList>
    </citation>
    <scope>NUCLEOTIDE SEQUENCE [LARGE SCALE GENOMIC DNA]</scope>
    <source>
        <strain evidence="9">RCC 1115</strain>
    </source>
</reference>
<dbReference type="KEGG" id="ota:OT_ostta08g02220"/>
<dbReference type="InterPro" id="IPR006634">
    <property type="entry name" value="TLC-dom"/>
</dbReference>
<dbReference type="PROSITE" id="PS50922">
    <property type="entry name" value="TLC"/>
    <property type="match status" value="1"/>
</dbReference>
<dbReference type="GO" id="GO:0016020">
    <property type="term" value="C:membrane"/>
    <property type="evidence" value="ECO:0007669"/>
    <property type="project" value="UniProtKB-SubCell"/>
</dbReference>
<dbReference type="GO" id="GO:0005783">
    <property type="term" value="C:endoplasmic reticulum"/>
    <property type="evidence" value="ECO:0007669"/>
    <property type="project" value="TreeGrafter"/>
</dbReference>
<evidence type="ECO:0000313" key="9">
    <source>
        <dbReference type="EMBL" id="OUS46972.1"/>
    </source>
</evidence>
<evidence type="ECO:0000256" key="2">
    <source>
        <dbReference type="ARBA" id="ARBA00022692"/>
    </source>
</evidence>
<dbReference type="RefSeq" id="XP_003080787.2">
    <property type="nucleotide sequence ID" value="XM_003080739.2"/>
</dbReference>
<dbReference type="OMA" id="GWLCTCE"/>
<dbReference type="AlphaFoldDB" id="A0A1Y5IIP5"/>
<evidence type="ECO:0000256" key="3">
    <source>
        <dbReference type="ARBA" id="ARBA00022989"/>
    </source>
</evidence>
<dbReference type="InterPro" id="IPR050846">
    <property type="entry name" value="TLCD"/>
</dbReference>
<sequence>MRPRPSSGRPTVKGVAESPIRESSGRSTQTGARRMTDAPSLAHSLGRVALGVFIWEAMFRGAKKAFADGLPERDAKERAYKKALASYAVSFVHAIFLAWAGWVIVFKLRNASEAERLSLYANDDERFVGFVEVVTIAFFSYVLYDLFHVVEQYPNLGGVDMLAHHAAFATASFLAYAYGAYPYMLGWLCTCETSTPILNVRFFVKSWREMDYTLPYISYIAEKLGMKTRGAVAGNWLEYYVSVAFFCVFVAVRLVGYGGAFIALNFDLRSTEDNFLPYSVRATLYTLVLMGLLLNVVWSYKINGMVRHFRRKVLKQRDEGEAPISDSEEDPGATQKLS</sequence>
<dbReference type="OrthoDB" id="10266980at2759"/>
<feature type="transmembrane region" description="Helical" evidence="7">
    <location>
        <begin position="126"/>
        <end position="147"/>
    </location>
</feature>
<evidence type="ECO:0000256" key="5">
    <source>
        <dbReference type="PROSITE-ProRule" id="PRU00205"/>
    </source>
</evidence>
<evidence type="ECO:0000259" key="8">
    <source>
        <dbReference type="PROSITE" id="PS50922"/>
    </source>
</evidence>
<evidence type="ECO:0000256" key="6">
    <source>
        <dbReference type="SAM" id="MobiDB-lite"/>
    </source>
</evidence>
<dbReference type="EMBL" id="KZ155780">
    <property type="protein sequence ID" value="OUS46972.1"/>
    <property type="molecule type" value="Genomic_DNA"/>
</dbReference>
<accession>A0A1Y5IIP5</accession>
<gene>
    <name evidence="9" type="ORF">BE221DRAFT_205062</name>
</gene>
<organism evidence="9">
    <name type="scientific">Ostreococcus tauri</name>
    <name type="common">Marine green alga</name>
    <dbReference type="NCBI Taxonomy" id="70448"/>
    <lineage>
        <taxon>Eukaryota</taxon>
        <taxon>Viridiplantae</taxon>
        <taxon>Chlorophyta</taxon>
        <taxon>Mamiellophyceae</taxon>
        <taxon>Mamiellales</taxon>
        <taxon>Bathycoccaceae</taxon>
        <taxon>Ostreococcus</taxon>
    </lineage>
</organism>
<evidence type="ECO:0000256" key="1">
    <source>
        <dbReference type="ARBA" id="ARBA00004141"/>
    </source>
</evidence>
<feature type="domain" description="TLC" evidence="8">
    <location>
        <begin position="79"/>
        <end position="311"/>
    </location>
</feature>
<comment type="subcellular location">
    <subcellularLocation>
        <location evidence="1">Membrane</location>
        <topology evidence="1">Multi-pass membrane protein</topology>
    </subcellularLocation>
</comment>
<evidence type="ECO:0000256" key="7">
    <source>
        <dbReference type="SAM" id="Phobius"/>
    </source>
</evidence>
<protein>
    <submittedName>
        <fullName evidence="9">TLC domain-domain-containing protein</fullName>
    </submittedName>
</protein>
<proteinExistence type="predicted"/>
<name>A0A1Y5IIP5_OSTTA</name>
<dbReference type="Pfam" id="PF03798">
    <property type="entry name" value="TRAM_LAG1_CLN8"/>
    <property type="match status" value="1"/>
</dbReference>
<dbReference type="PANTHER" id="PTHR13439:SF0">
    <property type="entry name" value="TOPOISOMERASE I DAMAGE AFFECTED PROTEIN 4"/>
    <property type="match status" value="1"/>
</dbReference>
<keyword evidence="4 5" id="KW-0472">Membrane</keyword>